<dbReference type="RefSeq" id="WP_159663907.1">
    <property type="nucleotide sequence ID" value="NZ_WUUS01000002.1"/>
</dbReference>
<evidence type="ECO:0000313" key="1">
    <source>
        <dbReference type="EMBL" id="MXR40651.1"/>
    </source>
</evidence>
<comment type="caution">
    <text evidence="1">The sequence shown here is derived from an EMBL/GenBank/DDBJ whole genome shotgun (WGS) entry which is preliminary data.</text>
</comment>
<sequence length="71" mass="7666">MGTKQIRISEDLYARVKSENKEGETLSETLDRLVGGYSLTDFADDAAELDLNFSVEEATDGAVGATSPTHE</sequence>
<gene>
    <name evidence="1" type="ORF">GRX01_04720</name>
</gene>
<name>A0A6B0SVF8_9EURY</name>
<reference evidence="1 2" key="1">
    <citation type="submission" date="2019-12" db="EMBL/GenBank/DDBJ databases">
        <title>Isolation and characterization of three novel carbon monoxide-oxidizing members of Halobacteria from salione crusts and soils.</title>
        <authorList>
            <person name="Myers M.R."/>
            <person name="King G.M."/>
        </authorList>
    </citation>
    <scope>NUCLEOTIDE SEQUENCE [LARGE SCALE GENOMIC DNA]</scope>
    <source>
        <strain evidence="1 2">WSA2</strain>
    </source>
</reference>
<proteinExistence type="predicted"/>
<dbReference type="EMBL" id="WUUS01000002">
    <property type="protein sequence ID" value="MXR40651.1"/>
    <property type="molecule type" value="Genomic_DNA"/>
</dbReference>
<protein>
    <submittedName>
        <fullName evidence="1">Uncharacterized protein</fullName>
    </submittedName>
</protein>
<accession>A0A6B0SVF8</accession>
<organism evidence="1 2">
    <name type="scientific">Halobaculum saliterrae</name>
    <dbReference type="NCBI Taxonomy" id="2073113"/>
    <lineage>
        <taxon>Archaea</taxon>
        <taxon>Methanobacteriati</taxon>
        <taxon>Methanobacteriota</taxon>
        <taxon>Stenosarchaea group</taxon>
        <taxon>Halobacteria</taxon>
        <taxon>Halobacteriales</taxon>
        <taxon>Haloferacaceae</taxon>
        <taxon>Halobaculum</taxon>
    </lineage>
</organism>
<dbReference type="AlphaFoldDB" id="A0A6B0SVF8"/>
<dbReference type="Proteomes" id="UP000437065">
    <property type="component" value="Unassembled WGS sequence"/>
</dbReference>
<evidence type="ECO:0000313" key="2">
    <source>
        <dbReference type="Proteomes" id="UP000437065"/>
    </source>
</evidence>
<keyword evidence="2" id="KW-1185">Reference proteome</keyword>
<dbReference type="OrthoDB" id="9187at2157"/>